<dbReference type="PROSITE" id="PS50200">
    <property type="entry name" value="RA"/>
    <property type="match status" value="1"/>
</dbReference>
<dbReference type="Gene3D" id="3.10.20.90">
    <property type="entry name" value="Phosphatidylinositol 3-kinase Catalytic Subunit, Chain A, domain 1"/>
    <property type="match status" value="1"/>
</dbReference>
<feature type="region of interest" description="Disordered" evidence="2">
    <location>
        <begin position="189"/>
        <end position="232"/>
    </location>
</feature>
<dbReference type="InterPro" id="IPR048944">
    <property type="entry name" value="RASSF8_RA"/>
</dbReference>
<evidence type="ECO:0000256" key="1">
    <source>
        <dbReference type="SAM" id="Coils"/>
    </source>
</evidence>
<evidence type="ECO:0000256" key="2">
    <source>
        <dbReference type="SAM" id="MobiDB-lite"/>
    </source>
</evidence>
<dbReference type="SUPFAM" id="SSF54236">
    <property type="entry name" value="Ubiquitin-like"/>
    <property type="match status" value="1"/>
</dbReference>
<protein>
    <recommendedName>
        <fullName evidence="3">Ras-associating domain-containing protein</fullName>
    </recommendedName>
</protein>
<feature type="compositionally biased region" description="Polar residues" evidence="2">
    <location>
        <begin position="140"/>
        <end position="159"/>
    </location>
</feature>
<dbReference type="SMART" id="SM00314">
    <property type="entry name" value="RA"/>
    <property type="match status" value="1"/>
</dbReference>
<dbReference type="InterPro" id="IPR029071">
    <property type="entry name" value="Ubiquitin-like_domsf"/>
</dbReference>
<dbReference type="Pfam" id="PF21712">
    <property type="entry name" value="RASSF8-10_RA"/>
    <property type="match status" value="1"/>
</dbReference>
<dbReference type="GO" id="GO:0007165">
    <property type="term" value="P:signal transduction"/>
    <property type="evidence" value="ECO:0007669"/>
    <property type="project" value="InterPro"/>
</dbReference>
<dbReference type="PANTHER" id="PTHR15286">
    <property type="entry name" value="RAS-ASSOCIATING DOMAIN CONTAINING PROTEIN"/>
    <property type="match status" value="1"/>
</dbReference>
<feature type="region of interest" description="Disordered" evidence="2">
    <location>
        <begin position="82"/>
        <end position="159"/>
    </location>
</feature>
<evidence type="ECO:0000313" key="4">
    <source>
        <dbReference type="EMBL" id="CAH0749367.1"/>
    </source>
</evidence>
<dbReference type="InterPro" id="IPR033593">
    <property type="entry name" value="N-RASSF"/>
</dbReference>
<sequence length="512" mass="57172">MELKVWVEGIQRIVCGVTESTTCQDVVYALAHATGKTGRFSLTERWRNNERLLSPQDQPLQVLMKWGEYSNDVQFILQRSASSTPNANNNSSHSQGPISPTASLGDASSFHERNKDIRKSLTFSGASNRVEHRRGDNGTRAASQQPQSSPTAGSTVSNSLHVKDKETGPYCNLANSCEPFSSSQQVALNSVNGVGGTPPSNGRSPAQRVLPPYRDPPPPSVNPARVSPPNSITSIRVKPKRSLLKELQQTGSANEALLLNSQYRDLVRLVNCQRDKLSVQQAELSKYDAEILYWEGKTREQHHQMEYLAQEVARVEAIGRQTEDQLQALGQIEEENEIVHQQEKTLKSEMTLLRSKLANCETELLQCKNKIRLLMEEVQMEQRLLARETEEKQHLERSILAEVERLQQEVEQVKQDTEMAAQCGDSLHREVASLEAAMIEKKRQVEKLVNDMKEANLQSLAVAPAEELKLLLEGSTFCLGPHKPGSIRRMIGSPRQLENAVPTSKNPHGVWV</sequence>
<accession>A0AAI8UV00</accession>
<organism evidence="4 5">
    <name type="scientific">Bemisia tabaci</name>
    <name type="common">Sweetpotato whitefly</name>
    <name type="synonym">Aleurodes tabaci</name>
    <dbReference type="NCBI Taxonomy" id="7038"/>
    <lineage>
        <taxon>Eukaryota</taxon>
        <taxon>Metazoa</taxon>
        <taxon>Ecdysozoa</taxon>
        <taxon>Arthropoda</taxon>
        <taxon>Hexapoda</taxon>
        <taxon>Insecta</taxon>
        <taxon>Pterygota</taxon>
        <taxon>Neoptera</taxon>
        <taxon>Paraneoptera</taxon>
        <taxon>Hemiptera</taxon>
        <taxon>Sternorrhyncha</taxon>
        <taxon>Aleyrodoidea</taxon>
        <taxon>Aleyrodidae</taxon>
        <taxon>Aleyrodinae</taxon>
        <taxon>Bemisia</taxon>
    </lineage>
</organism>
<dbReference type="EMBL" id="CAKKNF020000083">
    <property type="protein sequence ID" value="CAH0749367.1"/>
    <property type="molecule type" value="Genomic_DNA"/>
</dbReference>
<reference evidence="4" key="1">
    <citation type="submission" date="2021-12" db="EMBL/GenBank/DDBJ databases">
        <authorList>
            <person name="King R."/>
        </authorList>
    </citation>
    <scope>NUCLEOTIDE SEQUENCE</scope>
</reference>
<feature type="compositionally biased region" description="Polar residues" evidence="2">
    <location>
        <begin position="189"/>
        <end position="204"/>
    </location>
</feature>
<evidence type="ECO:0000313" key="5">
    <source>
        <dbReference type="Proteomes" id="UP001152759"/>
    </source>
</evidence>
<dbReference type="InterPro" id="IPR000159">
    <property type="entry name" value="RA_dom"/>
</dbReference>
<gene>
    <name evidence="4" type="ORF">BEMITA_LOCUS212</name>
</gene>
<evidence type="ECO:0000259" key="3">
    <source>
        <dbReference type="PROSITE" id="PS50200"/>
    </source>
</evidence>
<keyword evidence="1" id="KW-0175">Coiled coil</keyword>
<feature type="coiled-coil region" evidence="1">
    <location>
        <begin position="357"/>
        <end position="458"/>
    </location>
</feature>
<proteinExistence type="predicted"/>
<comment type="caution">
    <text evidence="4">The sequence shown here is derived from an EMBL/GenBank/DDBJ whole genome shotgun (WGS) entry which is preliminary data.</text>
</comment>
<dbReference type="PANTHER" id="PTHR15286:SF6">
    <property type="entry name" value="GH01133P"/>
    <property type="match status" value="1"/>
</dbReference>
<dbReference type="AlphaFoldDB" id="A0AAI8UV00"/>
<feature type="compositionally biased region" description="Low complexity" evidence="2">
    <location>
        <begin position="82"/>
        <end position="94"/>
    </location>
</feature>
<name>A0AAI8UV00_BEMTA</name>
<dbReference type="CDD" id="cd16134">
    <property type="entry name" value="RA_RASSF8"/>
    <property type="match status" value="1"/>
</dbReference>
<dbReference type="Proteomes" id="UP001152759">
    <property type="component" value="Unassembled WGS sequence"/>
</dbReference>
<dbReference type="InterPro" id="IPR048945">
    <property type="entry name" value="RASSF8/10_RA"/>
</dbReference>
<keyword evidence="5" id="KW-1185">Reference proteome</keyword>
<feature type="domain" description="Ras-associating" evidence="3">
    <location>
        <begin position="1"/>
        <end position="82"/>
    </location>
</feature>
<dbReference type="KEGG" id="btab:109031840"/>
<feature type="compositionally biased region" description="Basic and acidic residues" evidence="2">
    <location>
        <begin position="109"/>
        <end position="119"/>
    </location>
</feature>